<accession>A0A0F6PZZ4</accession>
<dbReference type="SUPFAM" id="SSF54570">
    <property type="entry name" value="Ribosomal protein S19"/>
    <property type="match status" value="1"/>
</dbReference>
<organism evidence="4">
    <name type="scientific">uncultured organism</name>
    <dbReference type="NCBI Taxonomy" id="155900"/>
    <lineage>
        <taxon>unclassified sequences</taxon>
        <taxon>environmental samples</taxon>
    </lineage>
</organism>
<comment type="similarity">
    <text evidence="1">Belongs to the universal ribosomal protein uS19 family.</text>
</comment>
<dbReference type="InterPro" id="IPR023575">
    <property type="entry name" value="Ribosomal_uS19_SF"/>
</dbReference>
<proteinExistence type="inferred from homology"/>
<keyword evidence="2 4" id="KW-0689">Ribosomal protein</keyword>
<name>A0A0F6PZZ4_9ZZZZ</name>
<dbReference type="PANTHER" id="PTHR11880:SF2">
    <property type="entry name" value="SMALL RIBOSOMAL SUBUNIT PROTEIN US19"/>
    <property type="match status" value="1"/>
</dbReference>
<dbReference type="GO" id="GO:1990904">
    <property type="term" value="C:ribonucleoprotein complex"/>
    <property type="evidence" value="ECO:0007669"/>
    <property type="project" value="UniProtKB-KW"/>
</dbReference>
<dbReference type="Gene3D" id="3.30.860.10">
    <property type="entry name" value="30s Ribosomal Protein S19, Chain A"/>
    <property type="match status" value="1"/>
</dbReference>
<keyword evidence="3" id="KW-0687">Ribonucleoprotein</keyword>
<sequence>MARRRVFLYRGRELEELQKMSMDELMELLPSRARRSLLRGTSPEHIKLFEKIQKSGDSKKPIKTHLRDFIILPNFVGKTIQVHNGNEFIPVRILPEMISHYLGEFAPAKKVVRHSAPGVGATRSSQFVPLK</sequence>
<dbReference type="InterPro" id="IPR002222">
    <property type="entry name" value="Ribosomal_uS19"/>
</dbReference>
<evidence type="ECO:0000313" key="4">
    <source>
        <dbReference type="EMBL" id="AKC94972.1"/>
    </source>
</evidence>
<evidence type="ECO:0000256" key="3">
    <source>
        <dbReference type="ARBA" id="ARBA00023274"/>
    </source>
</evidence>
<dbReference type="PANTHER" id="PTHR11880">
    <property type="entry name" value="RIBOSOMAL PROTEIN S19P FAMILY MEMBER"/>
    <property type="match status" value="1"/>
</dbReference>
<dbReference type="GO" id="GO:0003735">
    <property type="term" value="F:structural constituent of ribosome"/>
    <property type="evidence" value="ECO:0007669"/>
    <property type="project" value="InterPro"/>
</dbReference>
<protein>
    <submittedName>
        <fullName evidence="4">Putative 30S ribosomal protein S19</fullName>
    </submittedName>
</protein>
<reference evidence="4" key="1">
    <citation type="journal article" date="2015" name="Nature">
        <title>Complex archaea that bridge the gap between prokaryotes and eukaryotes.</title>
        <authorList>
            <person name="Spang A."/>
            <person name="Saw J.H."/>
            <person name="Jorgensen S.L."/>
            <person name="Zaremba-Niedzwiedzka K."/>
            <person name="Martijn J."/>
            <person name="Lind A.E."/>
            <person name="van Eijk R."/>
            <person name="Schleper C."/>
            <person name="Guy L."/>
            <person name="Ettema T.J."/>
        </authorList>
    </citation>
    <scope>NUCLEOTIDE SEQUENCE</scope>
</reference>
<dbReference type="PIRSF" id="PIRSF002144">
    <property type="entry name" value="Ribosomal_S19"/>
    <property type="match status" value="1"/>
</dbReference>
<dbReference type="InterPro" id="IPR005713">
    <property type="entry name" value="Ribosomal_uS19_euk/arc"/>
</dbReference>
<evidence type="ECO:0000256" key="1">
    <source>
        <dbReference type="ARBA" id="ARBA00007345"/>
    </source>
</evidence>
<dbReference type="EMBL" id="KP869701">
    <property type="protein sequence ID" value="AKC94972.1"/>
    <property type="molecule type" value="Genomic_DNA"/>
</dbReference>
<dbReference type="NCBIfam" id="TIGR01025">
    <property type="entry name" value="uS19_arch"/>
    <property type="match status" value="1"/>
</dbReference>
<dbReference type="NCBIfam" id="NF003121">
    <property type="entry name" value="PRK04038.1"/>
    <property type="match status" value="1"/>
</dbReference>
<dbReference type="AlphaFoldDB" id="A0A0F6PZZ4"/>
<evidence type="ECO:0000256" key="2">
    <source>
        <dbReference type="ARBA" id="ARBA00022980"/>
    </source>
</evidence>
<dbReference type="Pfam" id="PF00203">
    <property type="entry name" value="Ribosomal_S19"/>
    <property type="match status" value="1"/>
</dbReference>
<dbReference type="FunFam" id="3.30.860.10:FF:000002">
    <property type="entry name" value="40S ribosomal protein S15"/>
    <property type="match status" value="1"/>
</dbReference>
<dbReference type="PRINTS" id="PR00975">
    <property type="entry name" value="RIBOSOMALS19"/>
</dbReference>
<dbReference type="HAMAP" id="MF_00531">
    <property type="entry name" value="Ribosomal_uS19"/>
    <property type="match status" value="1"/>
</dbReference>